<name>A0A9W9MX03_9EURO</name>
<proteinExistence type="predicted"/>
<accession>A0A9W9MX03</accession>
<protein>
    <submittedName>
        <fullName evidence="2">Uncharacterized protein</fullName>
    </submittedName>
</protein>
<reference evidence="2" key="1">
    <citation type="submission" date="2022-11" db="EMBL/GenBank/DDBJ databases">
        <authorList>
            <person name="Petersen C."/>
        </authorList>
    </citation>
    <scope>NUCLEOTIDE SEQUENCE</scope>
    <source>
        <strain evidence="2">IBT 20477</strain>
    </source>
</reference>
<organism evidence="2 3">
    <name type="scientific">Penicillium cf. viridicatum</name>
    <dbReference type="NCBI Taxonomy" id="2972119"/>
    <lineage>
        <taxon>Eukaryota</taxon>
        <taxon>Fungi</taxon>
        <taxon>Dikarya</taxon>
        <taxon>Ascomycota</taxon>
        <taxon>Pezizomycotina</taxon>
        <taxon>Eurotiomycetes</taxon>
        <taxon>Eurotiomycetidae</taxon>
        <taxon>Eurotiales</taxon>
        <taxon>Aspergillaceae</taxon>
        <taxon>Penicillium</taxon>
    </lineage>
</organism>
<comment type="caution">
    <text evidence="2">The sequence shown here is derived from an EMBL/GenBank/DDBJ whole genome shotgun (WGS) entry which is preliminary data.</text>
</comment>
<evidence type="ECO:0000256" key="1">
    <source>
        <dbReference type="SAM" id="MobiDB-lite"/>
    </source>
</evidence>
<dbReference type="EMBL" id="JAPQKQ010000002">
    <property type="protein sequence ID" value="KAJ5208914.1"/>
    <property type="molecule type" value="Genomic_DNA"/>
</dbReference>
<gene>
    <name evidence="2" type="ORF">N7449_003293</name>
</gene>
<dbReference type="AlphaFoldDB" id="A0A9W9MX03"/>
<feature type="region of interest" description="Disordered" evidence="1">
    <location>
        <begin position="1"/>
        <end position="22"/>
    </location>
</feature>
<dbReference type="Proteomes" id="UP001150942">
    <property type="component" value="Unassembled WGS sequence"/>
</dbReference>
<sequence length="104" mass="11640">MIQKKEQALINDVQGRPGRRNMTRPYIARESLCVFIDPRRAPKRARISHSCSGQLNKLFVATERSPRGGRGDYTCKAESQWLCAKAISDEATSPHPLALSKNTT</sequence>
<reference evidence="2" key="2">
    <citation type="journal article" date="2023" name="IMA Fungus">
        <title>Comparative genomic study of the Penicillium genus elucidates a diverse pangenome and 15 lateral gene transfer events.</title>
        <authorList>
            <person name="Petersen C."/>
            <person name="Sorensen T."/>
            <person name="Nielsen M.R."/>
            <person name="Sondergaard T.E."/>
            <person name="Sorensen J.L."/>
            <person name="Fitzpatrick D.A."/>
            <person name="Frisvad J.C."/>
            <person name="Nielsen K.L."/>
        </authorList>
    </citation>
    <scope>NUCLEOTIDE SEQUENCE</scope>
    <source>
        <strain evidence="2">IBT 20477</strain>
    </source>
</reference>
<evidence type="ECO:0000313" key="2">
    <source>
        <dbReference type="EMBL" id="KAJ5208914.1"/>
    </source>
</evidence>
<keyword evidence="3" id="KW-1185">Reference proteome</keyword>
<evidence type="ECO:0000313" key="3">
    <source>
        <dbReference type="Proteomes" id="UP001150942"/>
    </source>
</evidence>